<dbReference type="HAMAP" id="MF_01345_B">
    <property type="entry name" value="Ribosomal_uS17_B"/>
    <property type="match status" value="1"/>
</dbReference>
<dbReference type="InterPro" id="IPR012340">
    <property type="entry name" value="NA-bd_OB-fold"/>
</dbReference>
<comment type="similarity">
    <text evidence="3 13">Belongs to the universal ribosomal protein uS17 family.</text>
</comment>
<evidence type="ECO:0000256" key="3">
    <source>
        <dbReference type="ARBA" id="ARBA00010254"/>
    </source>
</evidence>
<geneLocation type="plastid" evidence="14"/>
<evidence type="ECO:0000256" key="2">
    <source>
        <dbReference type="ARBA" id="ARBA00004229"/>
    </source>
</evidence>
<name>A0A0F6VXR5_BANFU</name>
<dbReference type="NCBIfam" id="TIGR03635">
    <property type="entry name" value="uS17_bact"/>
    <property type="match status" value="1"/>
</dbReference>
<dbReference type="GO" id="GO:0003735">
    <property type="term" value="F:structural constituent of ribosome"/>
    <property type="evidence" value="ECO:0007669"/>
    <property type="project" value="InterPro"/>
</dbReference>
<accession>A0A0F6VXR5</accession>
<evidence type="ECO:0000256" key="5">
    <source>
        <dbReference type="ARBA" id="ARBA00022528"/>
    </source>
</evidence>
<evidence type="ECO:0000256" key="4">
    <source>
        <dbReference type="ARBA" id="ARBA00011458"/>
    </source>
</evidence>
<dbReference type="AlphaFoldDB" id="A0A0F6VXR5"/>
<gene>
    <name evidence="14" type="primary">rps17</name>
    <name evidence="14" type="ORF">BafuCp117</name>
</gene>
<keyword evidence="6 14" id="KW-0934">Plastid</keyword>
<dbReference type="Gene3D" id="2.40.50.140">
    <property type="entry name" value="Nucleic acid-binding proteins"/>
    <property type="match status" value="1"/>
</dbReference>
<dbReference type="PROSITE" id="PS00056">
    <property type="entry name" value="RIBOSOMAL_S17"/>
    <property type="match status" value="1"/>
</dbReference>
<dbReference type="EMBL" id="KP714733">
    <property type="protein sequence ID" value="AKE98905.1"/>
    <property type="molecule type" value="Genomic_DNA"/>
</dbReference>
<dbReference type="InterPro" id="IPR019984">
    <property type="entry name" value="Ribosomal_uS17_bact/chlr"/>
</dbReference>
<dbReference type="SUPFAM" id="SSF50249">
    <property type="entry name" value="Nucleic acid-binding proteins"/>
    <property type="match status" value="1"/>
</dbReference>
<evidence type="ECO:0000313" key="14">
    <source>
        <dbReference type="EMBL" id="AKE98905.1"/>
    </source>
</evidence>
<dbReference type="PRINTS" id="PR00973">
    <property type="entry name" value="RIBOSOMALS17"/>
</dbReference>
<evidence type="ECO:0000256" key="12">
    <source>
        <dbReference type="ARBA" id="ARBA00035308"/>
    </source>
</evidence>
<proteinExistence type="inferred from homology"/>
<keyword evidence="8" id="KW-0694">RNA-binding</keyword>
<comment type="subunit">
    <text evidence="4">Part of the 30S ribosomal subunit.</text>
</comment>
<dbReference type="InterPro" id="IPR019979">
    <property type="entry name" value="Ribosomal_uS17_CS"/>
</dbReference>
<evidence type="ECO:0000256" key="6">
    <source>
        <dbReference type="ARBA" id="ARBA00022640"/>
    </source>
</evidence>
<evidence type="ECO:0000256" key="1">
    <source>
        <dbReference type="ARBA" id="ARBA00002932"/>
    </source>
</evidence>
<organism evidence="14">
    <name type="scientific">Bangia fuscopurpurea</name>
    <name type="common">Red alga</name>
    <name type="synonym">Conferva fuscopurpurea</name>
    <dbReference type="NCBI Taxonomy" id="101920"/>
    <lineage>
        <taxon>Eukaryota</taxon>
        <taxon>Rhodophyta</taxon>
        <taxon>Bangiophyceae</taxon>
        <taxon>Bangiales</taxon>
        <taxon>Bangiaceae</taxon>
        <taxon>Bangia</taxon>
    </lineage>
</organism>
<evidence type="ECO:0000256" key="10">
    <source>
        <dbReference type="ARBA" id="ARBA00023274"/>
    </source>
</evidence>
<dbReference type="GO" id="GO:0006412">
    <property type="term" value="P:translation"/>
    <property type="evidence" value="ECO:0007669"/>
    <property type="project" value="InterPro"/>
</dbReference>
<dbReference type="GO" id="GO:0019843">
    <property type="term" value="F:rRNA binding"/>
    <property type="evidence" value="ECO:0007669"/>
    <property type="project" value="UniProtKB-KW"/>
</dbReference>
<dbReference type="NCBIfam" id="NF004123">
    <property type="entry name" value="PRK05610.1"/>
    <property type="match status" value="1"/>
</dbReference>
<keyword evidence="7" id="KW-0699">rRNA-binding</keyword>
<dbReference type="GO" id="GO:0022627">
    <property type="term" value="C:cytosolic small ribosomal subunit"/>
    <property type="evidence" value="ECO:0007669"/>
    <property type="project" value="TreeGrafter"/>
</dbReference>
<protein>
    <recommendedName>
        <fullName evidence="11">Small ribosomal subunit protein uS17c</fullName>
    </recommendedName>
    <alternativeName>
        <fullName evidence="12">30S ribosomal protein S17, chloroplastic</fullName>
    </alternativeName>
</protein>
<keyword evidence="5" id="KW-0150">Chloroplast</keyword>
<comment type="subcellular location">
    <subcellularLocation>
        <location evidence="2">Plastid</location>
        <location evidence="2">Chloroplast</location>
    </subcellularLocation>
</comment>
<dbReference type="PANTHER" id="PTHR10744">
    <property type="entry name" value="40S RIBOSOMAL PROTEIN S11 FAMILY MEMBER"/>
    <property type="match status" value="1"/>
</dbReference>
<evidence type="ECO:0000256" key="8">
    <source>
        <dbReference type="ARBA" id="ARBA00022884"/>
    </source>
</evidence>
<keyword evidence="9 13" id="KW-0689">Ribosomal protein</keyword>
<evidence type="ECO:0000256" key="11">
    <source>
        <dbReference type="ARBA" id="ARBA00035251"/>
    </source>
</evidence>
<dbReference type="InterPro" id="IPR000266">
    <property type="entry name" value="Ribosomal_uS17"/>
</dbReference>
<keyword evidence="10 13" id="KW-0687">Ribonucleoprotein</keyword>
<dbReference type="PANTHER" id="PTHR10744:SF1">
    <property type="entry name" value="SMALL RIBOSOMAL SUBUNIT PROTEIN US17M"/>
    <property type="match status" value="1"/>
</dbReference>
<reference evidence="14" key="1">
    <citation type="submission" date="2015-01" db="EMBL/GenBank/DDBJ databases">
        <title>The complete plastid genome of Bangia fuscopurpurea (Dillwyn) Lyngbye revealed ancestral gene repertoire and highly conserved synteny among genera of Bangiales (Rhodophyta).</title>
        <authorList>
            <person name="Cao M."/>
            <person name="Bi G."/>
            <person name="Mao Y."/>
            <person name="Kong F."/>
        </authorList>
    </citation>
    <scope>NUCLEOTIDE SEQUENCE</scope>
</reference>
<dbReference type="CDD" id="cd00364">
    <property type="entry name" value="Ribosomal_uS17"/>
    <property type="match status" value="1"/>
</dbReference>
<dbReference type="GO" id="GO:0009507">
    <property type="term" value="C:chloroplast"/>
    <property type="evidence" value="ECO:0007669"/>
    <property type="project" value="UniProtKB-SubCell"/>
</dbReference>
<dbReference type="Pfam" id="PF00366">
    <property type="entry name" value="Ribosomal_S17"/>
    <property type="match status" value="1"/>
</dbReference>
<sequence length="83" mass="9538">MPLKETTGKVVSDKMNKTIVVAVENRISHRKYAKTMIRTKKYKAHDENNECAIGDIVTIQETRPLSRTKCWTVINILSKSFDN</sequence>
<comment type="function">
    <text evidence="1">One of the primary rRNA binding proteins, it binds specifically to the 5'-end of 16S ribosomal RNA.</text>
</comment>
<evidence type="ECO:0000256" key="7">
    <source>
        <dbReference type="ARBA" id="ARBA00022730"/>
    </source>
</evidence>
<evidence type="ECO:0000256" key="9">
    <source>
        <dbReference type="ARBA" id="ARBA00022980"/>
    </source>
</evidence>
<evidence type="ECO:0000256" key="13">
    <source>
        <dbReference type="RuleBase" id="RU003872"/>
    </source>
</evidence>